<dbReference type="RefSeq" id="WP_118767920.1">
    <property type="nucleotide sequence ID" value="NZ_QWKP01000211.1"/>
</dbReference>
<evidence type="ECO:0000313" key="1">
    <source>
        <dbReference type="EMBL" id="RHA38727.1"/>
    </source>
</evidence>
<protein>
    <submittedName>
        <fullName evidence="1">Uncharacterized protein</fullName>
    </submittedName>
</protein>
<sequence>MANATCRCGRNRMPTGQCPHCDVLQPASCPKSCAHCVHRDSHCVVCKTYRGTPAAAQTCAETCRLAEAKAEREQQKKA</sequence>
<dbReference type="AlphaFoldDB" id="A0A413RJH6"/>
<keyword evidence="2" id="KW-1185">Reference proteome</keyword>
<accession>A0A413RJH6</accession>
<comment type="caution">
    <text evidence="1">The sequence shown here is derived from an EMBL/GenBank/DDBJ whole genome shotgun (WGS) entry which is preliminary data.</text>
</comment>
<organism evidence="1 2">
    <name type="scientific">Cellulomonas rhizosphaerae</name>
    <dbReference type="NCBI Taxonomy" id="2293719"/>
    <lineage>
        <taxon>Bacteria</taxon>
        <taxon>Bacillati</taxon>
        <taxon>Actinomycetota</taxon>
        <taxon>Actinomycetes</taxon>
        <taxon>Micrococcales</taxon>
        <taxon>Cellulomonadaceae</taxon>
        <taxon>Cellulomonas</taxon>
    </lineage>
</organism>
<evidence type="ECO:0000313" key="2">
    <source>
        <dbReference type="Proteomes" id="UP000283374"/>
    </source>
</evidence>
<proteinExistence type="predicted"/>
<gene>
    <name evidence="1" type="ORF">D1825_13415</name>
</gene>
<dbReference type="EMBL" id="QWKP01000211">
    <property type="protein sequence ID" value="RHA38727.1"/>
    <property type="molecule type" value="Genomic_DNA"/>
</dbReference>
<reference evidence="1 2" key="1">
    <citation type="submission" date="2018-08" db="EMBL/GenBank/DDBJ databases">
        <title>Cellulomonas rhizosphaerae sp. nov., a novel actinomycete isolated from soil.</title>
        <authorList>
            <person name="Tian Y."/>
        </authorList>
    </citation>
    <scope>NUCLEOTIDE SEQUENCE [LARGE SCALE GENOMIC DNA]</scope>
    <source>
        <strain evidence="1 2">NEAU-TCZ24</strain>
    </source>
</reference>
<name>A0A413RJH6_9CELL</name>
<dbReference type="Proteomes" id="UP000283374">
    <property type="component" value="Unassembled WGS sequence"/>
</dbReference>